<evidence type="ECO:0000259" key="1">
    <source>
        <dbReference type="Pfam" id="PF14493"/>
    </source>
</evidence>
<evidence type="ECO:0000313" key="2">
    <source>
        <dbReference type="EMBL" id="KRM47788.1"/>
    </source>
</evidence>
<name>A0A0R1Z9L5_9LACO</name>
<dbReference type="RefSeq" id="WP_057909175.1">
    <property type="nucleotide sequence ID" value="NZ_AZGK01000001.1"/>
</dbReference>
<accession>A0A0R1Z9L5</accession>
<dbReference type="AlphaFoldDB" id="A0A0R1Z9L5"/>
<dbReference type="EMBL" id="AZGK01000001">
    <property type="protein sequence ID" value="KRM47788.1"/>
    <property type="molecule type" value="Genomic_DNA"/>
</dbReference>
<sequence length="352" mass="40869">MDLETLCLIFGSSTQYRRIKAMKNALIGRRTVSNLYWALQYDMLDFVDSLHGQQFGDDQQVALKLSQAGLIVVDDRLQFKLTKKGQAIHDDYTAQLLPLKYLGVSSRFDVNRFAQRFVFASQIVSEYSYANHKYYPQSLGYYDDQLLKHWFIANKRQNLPKQFHDLLRGFLSRLDNDQRAEVFVQSLIGHHFSGMTEDQLADSLKTRPAIIEIQWLQLYGMLLLLIQKHPQPNPFMQLTAGLEKPVISNSAKKTFELYRRQMVPSIDQIVAQRRIKQTTVYEHLIEAAIMAPVAQFPYQSLIQPKTFQQLTLTQPDDVANWAFDQAAEEVPGLSFFEFRLFQIYRSKTAHDD</sequence>
<feature type="domain" description="Helicase Helix-turn-helix" evidence="1">
    <location>
        <begin position="250"/>
        <end position="341"/>
    </location>
</feature>
<dbReference type="GeneID" id="69804051"/>
<protein>
    <recommendedName>
        <fullName evidence="1">Helicase Helix-turn-helix domain-containing protein</fullName>
    </recommendedName>
</protein>
<proteinExistence type="predicted"/>
<reference evidence="2 3" key="1">
    <citation type="journal article" date="2015" name="Genome Announc.">
        <title>Expanding the biotechnology potential of lactobacilli through comparative genomics of 213 strains and associated genera.</title>
        <authorList>
            <person name="Sun Z."/>
            <person name="Harris H.M."/>
            <person name="McCann A."/>
            <person name="Guo C."/>
            <person name="Argimon S."/>
            <person name="Zhang W."/>
            <person name="Yang X."/>
            <person name="Jeffery I.B."/>
            <person name="Cooney J.C."/>
            <person name="Kagawa T.F."/>
            <person name="Liu W."/>
            <person name="Song Y."/>
            <person name="Salvetti E."/>
            <person name="Wrobel A."/>
            <person name="Rasinkangas P."/>
            <person name="Parkhill J."/>
            <person name="Rea M.C."/>
            <person name="O'Sullivan O."/>
            <person name="Ritari J."/>
            <person name="Douillard F.P."/>
            <person name="Paul Ross R."/>
            <person name="Yang R."/>
            <person name="Briner A.E."/>
            <person name="Felis G.E."/>
            <person name="de Vos W.M."/>
            <person name="Barrangou R."/>
            <person name="Klaenhammer T.R."/>
            <person name="Caufield P.W."/>
            <person name="Cui Y."/>
            <person name="Zhang H."/>
            <person name="O'Toole P.W."/>
        </authorList>
    </citation>
    <scope>NUCLEOTIDE SEQUENCE [LARGE SCALE GENOMIC DNA]</scope>
    <source>
        <strain evidence="2 3">DSM 5707</strain>
    </source>
</reference>
<evidence type="ECO:0000313" key="3">
    <source>
        <dbReference type="Proteomes" id="UP000051957"/>
    </source>
</evidence>
<comment type="caution">
    <text evidence="2">The sequence shown here is derived from an EMBL/GenBank/DDBJ whole genome shotgun (WGS) entry which is preliminary data.</text>
</comment>
<dbReference type="Proteomes" id="UP000051957">
    <property type="component" value="Unassembled WGS sequence"/>
</dbReference>
<dbReference type="Pfam" id="PF14493">
    <property type="entry name" value="HTH_40"/>
    <property type="match status" value="1"/>
</dbReference>
<organism evidence="2 3">
    <name type="scientific">Lentilactobacillus parabuchneri DSM 5707 = NBRC 107865</name>
    <dbReference type="NCBI Taxonomy" id="1423784"/>
    <lineage>
        <taxon>Bacteria</taxon>
        <taxon>Bacillati</taxon>
        <taxon>Bacillota</taxon>
        <taxon>Bacilli</taxon>
        <taxon>Lactobacillales</taxon>
        <taxon>Lactobacillaceae</taxon>
        <taxon>Lentilactobacillus</taxon>
    </lineage>
</organism>
<dbReference type="InterPro" id="IPR029491">
    <property type="entry name" value="Helicase_HTH"/>
</dbReference>
<dbReference type="PATRIC" id="fig|1423784.4.peg.267"/>
<gene>
    <name evidence="2" type="ORF">FC51_GL000269</name>
</gene>